<gene>
    <name evidence="11" type="ORF">ABWT76_004668</name>
</gene>
<feature type="repeat" description="TPR" evidence="8">
    <location>
        <begin position="475"/>
        <end position="508"/>
    </location>
</feature>
<dbReference type="PANTHER" id="PTHR44366:SF1">
    <property type="entry name" value="UDP-N-ACETYLGLUCOSAMINE--PEPTIDE N-ACETYLGLUCOSAMINYLTRANSFERASE 110 KDA SUBUNIT"/>
    <property type="match status" value="1"/>
</dbReference>
<evidence type="ECO:0000256" key="3">
    <source>
        <dbReference type="ARBA" id="ARBA00011970"/>
    </source>
</evidence>
<feature type="domain" description="Conserved hypothetical protein CHP03032" evidence="10">
    <location>
        <begin position="13"/>
        <end position="331"/>
    </location>
</feature>
<evidence type="ECO:0000259" key="9">
    <source>
        <dbReference type="Pfam" id="PF13844"/>
    </source>
</evidence>
<evidence type="ECO:0000256" key="2">
    <source>
        <dbReference type="ARBA" id="ARBA00005386"/>
    </source>
</evidence>
<dbReference type="InterPro" id="IPR011990">
    <property type="entry name" value="TPR-like_helical_dom_sf"/>
</dbReference>
<dbReference type="Gene3D" id="3.40.50.11380">
    <property type="match status" value="1"/>
</dbReference>
<evidence type="ECO:0000256" key="7">
    <source>
        <dbReference type="ARBA" id="ARBA00022803"/>
    </source>
</evidence>
<evidence type="ECO:0000256" key="6">
    <source>
        <dbReference type="ARBA" id="ARBA00022737"/>
    </source>
</evidence>
<dbReference type="GO" id="GO:0006493">
    <property type="term" value="P:protein O-linked glycosylation"/>
    <property type="evidence" value="ECO:0007669"/>
    <property type="project" value="InterPro"/>
</dbReference>
<feature type="repeat" description="TPR" evidence="8">
    <location>
        <begin position="577"/>
        <end position="610"/>
    </location>
</feature>
<dbReference type="Pfam" id="PF16261">
    <property type="entry name" value="DUF4915"/>
    <property type="match status" value="1"/>
</dbReference>
<evidence type="ECO:0000259" key="10">
    <source>
        <dbReference type="Pfam" id="PF16261"/>
    </source>
</evidence>
<dbReference type="Pfam" id="PF13844">
    <property type="entry name" value="Glyco_transf_41"/>
    <property type="match status" value="2"/>
</dbReference>
<feature type="repeat" description="TPR" evidence="8">
    <location>
        <begin position="509"/>
        <end position="542"/>
    </location>
</feature>
<dbReference type="PROSITE" id="PS50005">
    <property type="entry name" value="TPR"/>
    <property type="match status" value="6"/>
</dbReference>
<dbReference type="NCBIfam" id="TIGR03032">
    <property type="entry name" value="TIGR03032 family protein"/>
    <property type="match status" value="1"/>
</dbReference>
<dbReference type="Pfam" id="PF00515">
    <property type="entry name" value="TPR_1"/>
    <property type="match status" value="1"/>
</dbReference>
<dbReference type="SMART" id="SM00028">
    <property type="entry name" value="TPR"/>
    <property type="match status" value="7"/>
</dbReference>
<keyword evidence="6" id="KW-0677">Repeat</keyword>
<feature type="repeat" description="TPR" evidence="8">
    <location>
        <begin position="543"/>
        <end position="576"/>
    </location>
</feature>
<dbReference type="SUPFAM" id="SSF48452">
    <property type="entry name" value="TPR-like"/>
    <property type="match status" value="1"/>
</dbReference>
<feature type="repeat" description="TPR" evidence="8">
    <location>
        <begin position="644"/>
        <end position="677"/>
    </location>
</feature>
<feature type="repeat" description="TPR" evidence="8">
    <location>
        <begin position="441"/>
        <end position="474"/>
    </location>
</feature>
<dbReference type="RefSeq" id="WP_354635030.1">
    <property type="nucleotide sequence ID" value="NZ_CP159837.1"/>
</dbReference>
<dbReference type="EC" id="2.4.1.255" evidence="3"/>
<evidence type="ECO:0000256" key="1">
    <source>
        <dbReference type="ARBA" id="ARBA00004922"/>
    </source>
</evidence>
<reference evidence="11" key="1">
    <citation type="submission" date="2024-07" db="EMBL/GenBank/DDBJ databases">
        <authorList>
            <person name="Kim Y.J."/>
            <person name="Jeong J.Y."/>
        </authorList>
    </citation>
    <scope>NUCLEOTIDE SEQUENCE</scope>
    <source>
        <strain evidence="11">GIHE-MW2</strain>
    </source>
</reference>
<dbReference type="SUPFAM" id="SSF53756">
    <property type="entry name" value="UDP-Glycosyltransferase/glycogen phosphorylase"/>
    <property type="match status" value="1"/>
</dbReference>
<keyword evidence="7 8" id="KW-0802">TPR repeat</keyword>
<feature type="domain" description="O-GlcNAc transferase C-terminal" evidence="9">
    <location>
        <begin position="924"/>
        <end position="1111"/>
    </location>
</feature>
<evidence type="ECO:0000256" key="4">
    <source>
        <dbReference type="ARBA" id="ARBA00022676"/>
    </source>
</evidence>
<evidence type="ECO:0000313" key="11">
    <source>
        <dbReference type="EMBL" id="XCM35950.1"/>
    </source>
</evidence>
<dbReference type="InterPro" id="IPR029489">
    <property type="entry name" value="OGT/SEC/SPY_C"/>
</dbReference>
<organism evidence="11">
    <name type="scientific">Planktothricoides raciborskii GIHE-MW2</name>
    <dbReference type="NCBI Taxonomy" id="2792601"/>
    <lineage>
        <taxon>Bacteria</taxon>
        <taxon>Bacillati</taxon>
        <taxon>Cyanobacteriota</taxon>
        <taxon>Cyanophyceae</taxon>
        <taxon>Oscillatoriophycideae</taxon>
        <taxon>Oscillatoriales</taxon>
        <taxon>Oscillatoriaceae</taxon>
        <taxon>Planktothricoides</taxon>
    </lineage>
</organism>
<dbReference type="Gene3D" id="1.25.40.10">
    <property type="entry name" value="Tetratricopeptide repeat domain"/>
    <property type="match status" value="3"/>
</dbReference>
<dbReference type="InterPro" id="IPR019734">
    <property type="entry name" value="TPR_rpt"/>
</dbReference>
<sequence>MQSTSPSLTSDREFIPWVQQQNISLAFTTYQTNWLAFIGVNPETGGIYAFQRQFNRAMGLYCTPDRLYLSSKYQLWQLDNVLQPGQFYQGRDRLFIPRIAYTTGDIDVHDVAVTETGELIFISTLLNCLATTSDRHSCKPLWKPPFISQIINEDRCHLNGLAMVDGQPGYVTACSRSDVVDGWRDRRKDGGVAIDIASNEIILTGLSMPHSPRFYQGKLWLLNSGTGEFGYVDLDLGKFEPITFCPGYARGLAFWQDYAIVGLSKPRSGDGTFSGLLLDDRLKEKDADARCGLLVIDLKTGTIVHWVRIEGTITELYDVGVLPGTEKPMALGFQTQEIEQLISLEPLSEINLVTGDKKGGDQKGDRASITKYTSKKNRISQKNRLKLSRFFLIFLSFKKLRLFYDLTYHPNFQLNLLSQCKFNIESESSLNHLLPENKPDISLLINQALTYHQQGQFAQAIPLYQQVLPAEPDNILVLTNYGKALQKVNCHQEAIDILRRAIKLNPNHAQLYFYLSQSLKVQGDIETAAECLQKAIQLQPYFWGAYNNLGTIFQQQGNLAEAAQCYAKALEYNPNFAQAQSNLASIWQLEGDLERAKAGLNRALQLEPNYVPALLNLAYIYKQQGPLPGAIDCYQQVLAQEPRPEAYYHLGEIFDYQVNIAGALACYQKVQELDPKNYNIEGAIAFTRLKICDWEDYESRTAEFIHSVQKYLNQETAYSPSPLALSSFPVPLALHRQFAESLSRATVAKMAKIKAGCNFAYPPNTDKLKIGYISPDFREHAVGKILKDMFSYCDRTRFEVYAYSTVDYNDAITETIRNGCDYFVNISAMTAETAARKINADGIHILIDLAGRTIGNGEEILALQPAQIQAHFLGYPDTMGADFIQYAIADSKLITPEIAQTYTEEIIYLPHAFFSSPMEISERMMTRAEFGIPEDAFVFCCFNSHYKITPDLFDLWMRILAQVSNSVLWLTGGSEILIANLRREAAKRGIDGNRLFFTEKLPNSEYLARYRLADLFLDTFIYNGGSTAISALYAGCPVLTRSGNTNASRMGASICAAAKLNSLICSSSQEYEKQAIYLANHPRSLGYYRRHLSKNRDQLPLFNVRGFVQTLENALWQMWETYTKAK</sequence>
<dbReference type="InterPro" id="IPR037919">
    <property type="entry name" value="OGT"/>
</dbReference>
<dbReference type="AlphaFoldDB" id="A0AAU8JAY2"/>
<protein>
    <recommendedName>
        <fullName evidence="3">protein O-GlcNAc transferase</fullName>
        <ecNumber evidence="3">2.4.1.255</ecNumber>
    </recommendedName>
</protein>
<accession>A0AAU8JAY2</accession>
<proteinExistence type="inferred from homology"/>
<name>A0AAU8JAY2_9CYAN</name>
<feature type="domain" description="O-GlcNAc transferase C-terminal" evidence="9">
    <location>
        <begin position="691"/>
        <end position="914"/>
    </location>
</feature>
<dbReference type="InterPro" id="IPR017481">
    <property type="entry name" value="CHP03032"/>
</dbReference>
<dbReference type="PANTHER" id="PTHR44366">
    <property type="entry name" value="UDP-N-ACETYLGLUCOSAMINE--PEPTIDE N-ACETYLGLUCOSAMINYLTRANSFERASE 110 KDA SUBUNIT"/>
    <property type="match status" value="1"/>
</dbReference>
<dbReference type="PROSITE" id="PS50293">
    <property type="entry name" value="TPR_REGION"/>
    <property type="match status" value="1"/>
</dbReference>
<dbReference type="Pfam" id="PF14559">
    <property type="entry name" value="TPR_19"/>
    <property type="match status" value="2"/>
</dbReference>
<comment type="pathway">
    <text evidence="1">Protein modification; protein glycosylation.</text>
</comment>
<keyword evidence="4" id="KW-0328">Glycosyltransferase</keyword>
<dbReference type="Gene3D" id="3.40.50.2000">
    <property type="entry name" value="Glycogen Phosphorylase B"/>
    <property type="match status" value="1"/>
</dbReference>
<keyword evidence="5" id="KW-0808">Transferase</keyword>
<evidence type="ECO:0000256" key="5">
    <source>
        <dbReference type="ARBA" id="ARBA00022679"/>
    </source>
</evidence>
<dbReference type="GO" id="GO:0097363">
    <property type="term" value="F:protein O-acetylglucosaminyltransferase activity"/>
    <property type="evidence" value="ECO:0007669"/>
    <property type="project" value="UniProtKB-EC"/>
</dbReference>
<dbReference type="EMBL" id="CP159837">
    <property type="protein sequence ID" value="XCM35950.1"/>
    <property type="molecule type" value="Genomic_DNA"/>
</dbReference>
<comment type="similarity">
    <text evidence="2">Belongs to the glycosyltransferase 41 family. O-GlcNAc transferase subfamily.</text>
</comment>
<evidence type="ECO:0000256" key="8">
    <source>
        <dbReference type="PROSITE-ProRule" id="PRU00339"/>
    </source>
</evidence>